<name>A0A8H7W7M6_9HELO</name>
<sequence>MGEGLPPYSEAPPAHKTLKGGSIPLIFDSPSNTVDTSFIEYSGPSLNGGSIPLTFSSTNGSTHKPHHEGRFPRSFGIYHSSGTSSDLVLAQRNHDPNPLFYVTTHNSWSSKPSVVLHSGGQCSSPQLATAKFVSFSSEVECSILAQSTGRTIISETMKKDRSQHACHYFTVPVGGNQTPERFEWKNSKGNEVRSLNGKSHGMKLVRVKTGEVVAAWAPPNSGTRKRGKMAFLNREVLGENFEIMTVVTILAIMEKARRGRGGGGAAAAAGAGAAAGGGGGC</sequence>
<organism evidence="2 3">
    <name type="scientific">Cadophora malorum</name>
    <dbReference type="NCBI Taxonomy" id="108018"/>
    <lineage>
        <taxon>Eukaryota</taxon>
        <taxon>Fungi</taxon>
        <taxon>Dikarya</taxon>
        <taxon>Ascomycota</taxon>
        <taxon>Pezizomycotina</taxon>
        <taxon>Leotiomycetes</taxon>
        <taxon>Helotiales</taxon>
        <taxon>Ploettnerulaceae</taxon>
        <taxon>Cadophora</taxon>
    </lineage>
</organism>
<protein>
    <submittedName>
        <fullName evidence="2">Uncharacterized protein</fullName>
    </submittedName>
</protein>
<reference evidence="2" key="1">
    <citation type="submission" date="2021-02" db="EMBL/GenBank/DDBJ databases">
        <title>Genome sequence Cadophora malorum strain M34.</title>
        <authorList>
            <person name="Stefanovic E."/>
            <person name="Vu D."/>
            <person name="Scully C."/>
            <person name="Dijksterhuis J."/>
            <person name="Roader J."/>
            <person name="Houbraken J."/>
        </authorList>
    </citation>
    <scope>NUCLEOTIDE SEQUENCE</scope>
    <source>
        <strain evidence="2">M34</strain>
    </source>
</reference>
<proteinExistence type="predicted"/>
<dbReference type="Proteomes" id="UP000664132">
    <property type="component" value="Unassembled WGS sequence"/>
</dbReference>
<evidence type="ECO:0000313" key="3">
    <source>
        <dbReference type="Proteomes" id="UP000664132"/>
    </source>
</evidence>
<evidence type="ECO:0000256" key="1">
    <source>
        <dbReference type="SAM" id="MobiDB-lite"/>
    </source>
</evidence>
<keyword evidence="3" id="KW-1185">Reference proteome</keyword>
<dbReference type="EMBL" id="JAFJYH010000131">
    <property type="protein sequence ID" value="KAG4418332.1"/>
    <property type="molecule type" value="Genomic_DNA"/>
</dbReference>
<dbReference type="AlphaFoldDB" id="A0A8H7W7M6"/>
<evidence type="ECO:0000313" key="2">
    <source>
        <dbReference type="EMBL" id="KAG4418332.1"/>
    </source>
</evidence>
<gene>
    <name evidence="2" type="ORF">IFR04_008541</name>
</gene>
<feature type="region of interest" description="Disordered" evidence="1">
    <location>
        <begin position="261"/>
        <end position="281"/>
    </location>
</feature>
<comment type="caution">
    <text evidence="2">The sequence shown here is derived from an EMBL/GenBank/DDBJ whole genome shotgun (WGS) entry which is preliminary data.</text>
</comment>
<dbReference type="OrthoDB" id="3431997at2759"/>
<accession>A0A8H7W7M6</accession>